<accession>A0ABR3EX90</accession>
<organism evidence="1 2">
    <name type="scientific">Marasmius crinis-equi</name>
    <dbReference type="NCBI Taxonomy" id="585013"/>
    <lineage>
        <taxon>Eukaryota</taxon>
        <taxon>Fungi</taxon>
        <taxon>Dikarya</taxon>
        <taxon>Basidiomycota</taxon>
        <taxon>Agaricomycotina</taxon>
        <taxon>Agaricomycetes</taxon>
        <taxon>Agaricomycetidae</taxon>
        <taxon>Agaricales</taxon>
        <taxon>Marasmiineae</taxon>
        <taxon>Marasmiaceae</taxon>
        <taxon>Marasmius</taxon>
    </lineage>
</organism>
<name>A0ABR3EX90_9AGAR</name>
<reference evidence="1 2" key="1">
    <citation type="submission" date="2024-02" db="EMBL/GenBank/DDBJ databases">
        <title>A draft genome for the cacao thread blight pathogen Marasmius crinis-equi.</title>
        <authorList>
            <person name="Cohen S.P."/>
            <person name="Baruah I.K."/>
            <person name="Amoako-Attah I."/>
            <person name="Bukari Y."/>
            <person name="Meinhardt L.W."/>
            <person name="Bailey B.A."/>
        </authorList>
    </citation>
    <scope>NUCLEOTIDE SEQUENCE [LARGE SCALE GENOMIC DNA]</scope>
    <source>
        <strain evidence="1 2">GH-76</strain>
    </source>
</reference>
<comment type="caution">
    <text evidence="1">The sequence shown here is derived from an EMBL/GenBank/DDBJ whole genome shotgun (WGS) entry which is preliminary data.</text>
</comment>
<dbReference type="EMBL" id="JBAHYK010001562">
    <property type="protein sequence ID" value="KAL0567534.1"/>
    <property type="molecule type" value="Genomic_DNA"/>
</dbReference>
<dbReference type="Proteomes" id="UP001465976">
    <property type="component" value="Unassembled WGS sequence"/>
</dbReference>
<sequence>MPSECPSQDPSPSSSTVAVSQYFNRARNVTIGAYSNFSTVLGNQYNYYNQERKVTRYIVGTQEEEAEYEQFPEVLRSQVIAFQDIHSHSIECYDKAHQKSVECARRTVVAGELAIGGGVSKCIVVQYSGERAEEAWKRDFRQFGGIRRPDNTQLVAINLSSIPMLILTGDLVPLAHLESRVGKMVQAYLKALARQMGCWGNDTLWMDRSRGVFCRGPRGPECRILHGFDFEELPSDAELLKEDVLLRYLSLRSRNQDRGVVQGLSFAPTGVSQIKVNRPTVISTLTGTILAVGSGGWKEEWRTCLGERQELANRTTRFTMHHNRQRLELGLNWSEANEAWIAQALSIFHAHGISPEEDLGEYKLVLPKTLEGTPSKSKAKRRRRRKCPPIYLFVPPLSTFIFWSFNPDGRNRITTDLCNYLGLPISLSPKCMEYYWSTEIYKALRAYQIARDFDPNTPEFAQRNGYSIYEIIKKPPPSGNRFEEIKDFEPSTEIPLRRSVHPEELGDTYLGVLFGDVQPEDPAANTMRQEGAVKAWSRFIPTFSWAALEDSDIHAAGF</sequence>
<evidence type="ECO:0000313" key="2">
    <source>
        <dbReference type="Proteomes" id="UP001465976"/>
    </source>
</evidence>
<gene>
    <name evidence="1" type="ORF">V5O48_014457</name>
</gene>
<keyword evidence="2" id="KW-1185">Reference proteome</keyword>
<evidence type="ECO:0000313" key="1">
    <source>
        <dbReference type="EMBL" id="KAL0567534.1"/>
    </source>
</evidence>
<proteinExistence type="predicted"/>
<protein>
    <submittedName>
        <fullName evidence="1">Uncharacterized protein</fullName>
    </submittedName>
</protein>